<dbReference type="Proteomes" id="UP001392437">
    <property type="component" value="Unassembled WGS sequence"/>
</dbReference>
<sequence length="62" mass="6757">MIGKRELGDRFSTSGFLGHKKQTEVEARDTLVVPQTDNAIASATSDAMVRVAEQQGWVVEHG</sequence>
<accession>A0AAW0QZF4</accession>
<protein>
    <submittedName>
        <fullName evidence="1">Uncharacterized protein</fullName>
    </submittedName>
</protein>
<organism evidence="1 2">
    <name type="scientific">Apiospora kogelbergensis</name>
    <dbReference type="NCBI Taxonomy" id="1337665"/>
    <lineage>
        <taxon>Eukaryota</taxon>
        <taxon>Fungi</taxon>
        <taxon>Dikarya</taxon>
        <taxon>Ascomycota</taxon>
        <taxon>Pezizomycotina</taxon>
        <taxon>Sordariomycetes</taxon>
        <taxon>Xylariomycetidae</taxon>
        <taxon>Amphisphaeriales</taxon>
        <taxon>Apiosporaceae</taxon>
        <taxon>Apiospora</taxon>
    </lineage>
</organism>
<dbReference type="AlphaFoldDB" id="A0AAW0QZF4"/>
<gene>
    <name evidence="1" type="ORF">PG999_004484</name>
</gene>
<keyword evidence="2" id="KW-1185">Reference proteome</keyword>
<proteinExistence type="predicted"/>
<name>A0AAW0QZF4_9PEZI</name>
<reference evidence="1 2" key="1">
    <citation type="submission" date="2023-01" db="EMBL/GenBank/DDBJ databases">
        <title>Analysis of 21 Apiospora genomes using comparative genomics revels a genus with tremendous synthesis potential of carbohydrate active enzymes and secondary metabolites.</title>
        <authorList>
            <person name="Sorensen T."/>
        </authorList>
    </citation>
    <scope>NUCLEOTIDE SEQUENCE [LARGE SCALE GENOMIC DNA]</scope>
    <source>
        <strain evidence="1 2">CBS 117206</strain>
    </source>
</reference>
<comment type="caution">
    <text evidence="1">The sequence shown here is derived from an EMBL/GenBank/DDBJ whole genome shotgun (WGS) entry which is preliminary data.</text>
</comment>
<evidence type="ECO:0000313" key="2">
    <source>
        <dbReference type="Proteomes" id="UP001392437"/>
    </source>
</evidence>
<evidence type="ECO:0000313" key="1">
    <source>
        <dbReference type="EMBL" id="KAK8120364.1"/>
    </source>
</evidence>
<dbReference type="EMBL" id="JAQQWP010000004">
    <property type="protein sequence ID" value="KAK8120364.1"/>
    <property type="molecule type" value="Genomic_DNA"/>
</dbReference>